<dbReference type="EMBL" id="JACNEP010000040">
    <property type="protein sequence ID" value="MBC3767927.1"/>
    <property type="molecule type" value="Genomic_DNA"/>
</dbReference>
<feature type="domain" description="Transposase IS110-like N-terminal" evidence="1">
    <location>
        <begin position="9"/>
        <end position="147"/>
    </location>
</feature>
<feature type="domain" description="Transposase IS116/IS110/IS902 C-terminal" evidence="2">
    <location>
        <begin position="212"/>
        <end position="290"/>
    </location>
</feature>
<dbReference type="InterPro" id="IPR047650">
    <property type="entry name" value="Transpos_IS110"/>
</dbReference>
<dbReference type="GO" id="GO:0006313">
    <property type="term" value="P:DNA transposition"/>
    <property type="evidence" value="ECO:0007669"/>
    <property type="project" value="InterPro"/>
</dbReference>
<dbReference type="RefSeq" id="WP_186508690.1">
    <property type="nucleotide sequence ID" value="NZ_JACNEP010000040.1"/>
</dbReference>
<dbReference type="AlphaFoldDB" id="A0A8J6J1U4"/>
<protein>
    <submittedName>
        <fullName evidence="3">IS110 family transposase</fullName>
    </submittedName>
</protein>
<reference evidence="3" key="1">
    <citation type="journal article" date="2018" name="Int. J. Syst. Evol. Microbiol.">
        <title>Neptunicella marina gen. nov., sp. nov., isolated from surface seawater.</title>
        <authorList>
            <person name="Liu X."/>
            <person name="Lai Q."/>
            <person name="Du Y."/>
            <person name="Zhang X."/>
            <person name="Liu Z."/>
            <person name="Sun F."/>
            <person name="Shao Z."/>
        </authorList>
    </citation>
    <scope>NUCLEOTIDE SEQUENCE</scope>
    <source>
        <strain evidence="3">S27-2</strain>
    </source>
</reference>
<dbReference type="InterPro" id="IPR002525">
    <property type="entry name" value="Transp_IS110-like_N"/>
</dbReference>
<dbReference type="InterPro" id="IPR003346">
    <property type="entry name" value="Transposase_20"/>
</dbReference>
<evidence type="ECO:0000259" key="1">
    <source>
        <dbReference type="Pfam" id="PF01548"/>
    </source>
</evidence>
<dbReference type="Pfam" id="PF01548">
    <property type="entry name" value="DEDD_Tnp_IS110"/>
    <property type="match status" value="1"/>
</dbReference>
<evidence type="ECO:0000313" key="3">
    <source>
        <dbReference type="EMBL" id="MBC3767927.1"/>
    </source>
</evidence>
<dbReference type="NCBIfam" id="NF033542">
    <property type="entry name" value="transpos_IS110"/>
    <property type="match status" value="1"/>
</dbReference>
<evidence type="ECO:0000259" key="2">
    <source>
        <dbReference type="Pfam" id="PF02371"/>
    </source>
</evidence>
<dbReference type="PANTHER" id="PTHR33055">
    <property type="entry name" value="TRANSPOSASE FOR INSERTION SEQUENCE ELEMENT IS1111A"/>
    <property type="match status" value="1"/>
</dbReference>
<evidence type="ECO:0000313" key="4">
    <source>
        <dbReference type="Proteomes" id="UP000601768"/>
    </source>
</evidence>
<organism evidence="3 4">
    <name type="scientific">Neptunicella marina</name>
    <dbReference type="NCBI Taxonomy" id="2125989"/>
    <lineage>
        <taxon>Bacteria</taxon>
        <taxon>Pseudomonadati</taxon>
        <taxon>Pseudomonadota</taxon>
        <taxon>Gammaproteobacteria</taxon>
        <taxon>Alteromonadales</taxon>
        <taxon>Alteromonadaceae</taxon>
        <taxon>Neptunicella</taxon>
    </lineage>
</organism>
<gene>
    <name evidence="3" type="ORF">H8B19_18810</name>
</gene>
<dbReference type="GO" id="GO:0003677">
    <property type="term" value="F:DNA binding"/>
    <property type="evidence" value="ECO:0007669"/>
    <property type="project" value="InterPro"/>
</dbReference>
<reference evidence="3" key="2">
    <citation type="submission" date="2020-08" db="EMBL/GenBank/DDBJ databases">
        <authorList>
            <person name="Lai Q."/>
        </authorList>
    </citation>
    <scope>NUCLEOTIDE SEQUENCE</scope>
    <source>
        <strain evidence="3">S27-2</strain>
    </source>
</reference>
<proteinExistence type="predicted"/>
<dbReference type="Proteomes" id="UP000601768">
    <property type="component" value="Unassembled WGS sequence"/>
</dbReference>
<dbReference type="Pfam" id="PF02371">
    <property type="entry name" value="Transposase_20"/>
    <property type="match status" value="1"/>
</dbReference>
<name>A0A8J6J1U4_9ALTE</name>
<dbReference type="GO" id="GO:0004803">
    <property type="term" value="F:transposase activity"/>
    <property type="evidence" value="ECO:0007669"/>
    <property type="project" value="InterPro"/>
</dbReference>
<sequence>MNNRTVLALDLAKRVIQVCKVTGEGEIKFNKAMSPDAVRTLLTNTKPCIVAMEGCGSFHYWGRLAQELGHEVRAMPPIKVKPFIGKQKTDANDAVGIFVASKQPSMTFSPVKSVSQHTIQSIQTSRRLLEKTLKSTSNHIGALLYEYGIILGKGKKSLREGMVTYLDPLSTCLTEPLKLLLGSLWQQYQSTLVQFEQLSTQLSQQIKQLEPCRRLMALEGVGEIGAAGLYASLGDGSGFKNGRQASAYIGVTPKQRSSGGKVVMVGIDSHSGDKSLRAILFLGALAAIAQLPSEPKTEKQRWLIALIKRAGVKKACIALVNKTIRTAWALLRYSQPYQPKAIAI</sequence>
<accession>A0A8J6J1U4</accession>
<keyword evidence="4" id="KW-1185">Reference proteome</keyword>
<dbReference type="PANTHER" id="PTHR33055:SF3">
    <property type="entry name" value="PUTATIVE TRANSPOSASE FOR IS117-RELATED"/>
    <property type="match status" value="1"/>
</dbReference>
<comment type="caution">
    <text evidence="3">The sequence shown here is derived from an EMBL/GenBank/DDBJ whole genome shotgun (WGS) entry which is preliminary data.</text>
</comment>